<protein>
    <recommendedName>
        <fullName evidence="1">Isocitrate dehydrogenase kinase/phosphatase</fullName>
        <shortName evidence="1">IDH kinase/phosphatase</shortName>
        <shortName evidence="1">IDHK/P</shortName>
        <ecNumber evidence="1">2.7.11.5</ecNumber>
        <ecNumber evidence="1">3.1.3.-</ecNumber>
    </recommendedName>
</protein>
<dbReference type="InterPro" id="IPR010452">
    <property type="entry name" value="Isocitrate_DH_AceK"/>
</dbReference>
<keyword evidence="1" id="KW-0378">Hydrolase</keyword>
<sequence>MQTTITPDTEVQERFARAIFNGFEAYFAEFQNITLAARSRFERADWLGMHKASTERIDLYKKKVGEVIRYVDVIAGTNKNEYPFWRAVKQYYSGLIEGHSNFEIAETFFNSVYCSVFEHRLIKDDHAFVFSTQGDMPKSDMTRVYRSYAWQDDPSVTFRALLKDYEFAIPYEDLERDLDSISQLLSSFLAPKFTLLPGQTEVQVLEHHFFRNKCAYIVGRIVTGDDSMPFVIPLLHSEKHQIYVDTVLFGSDRVSVIFSFTRSYFMVDASVPSKYVRFLQHLMPAKPISEIYSAMGYNKHGKTYYYRCATRHMQTTNDKFIIAPGIKGMVMSVFTLPSYDFVFKIIKDRFTPPKEMTREQVKAKYRFVKRADRAGRMADTQEFNQLVLDRSRFSDELMEELYEVAPSIIHEKGSALIIDHVYVERRMTPLNLYLQNATDEQVYDVMDEYGNAIKQLAAANIFPGDMLLKNFGVTRHGRVVFYDYDEIVPLVECNFRKIPAPRTEAEEMASKPWYTVGPNDIFPEEFRLFFSGNQRARKVFDQMHSDLYEAKFWQNLQDKINSGYVEDFFPYRRKYRFNPLKKTG</sequence>
<keyword evidence="3" id="KW-1185">Reference proteome</keyword>
<dbReference type="GO" id="GO:0006099">
    <property type="term" value="P:tricarboxylic acid cycle"/>
    <property type="evidence" value="ECO:0007669"/>
    <property type="project" value="UniProtKB-UniRule"/>
</dbReference>
<keyword evidence="1" id="KW-0963">Cytoplasm</keyword>
<keyword evidence="1" id="KW-0808">Transferase</keyword>
<dbReference type="PIRSF" id="PIRSF000719">
    <property type="entry name" value="AceK"/>
    <property type="match status" value="1"/>
</dbReference>
<dbReference type="InterPro" id="IPR046854">
    <property type="entry name" value="AceK_regulatory"/>
</dbReference>
<evidence type="ECO:0000313" key="3">
    <source>
        <dbReference type="Proteomes" id="UP000005615"/>
    </source>
</evidence>
<comment type="catalytic activity">
    <reaction evidence="1">
        <text>L-seryl-[isocitrate dehydrogenase] + ATP = O-phospho-L-seryl-[isocitrate dehydrogenase] + ADP + H(+)</text>
        <dbReference type="Rhea" id="RHEA:43540"/>
        <dbReference type="Rhea" id="RHEA-COMP:10605"/>
        <dbReference type="Rhea" id="RHEA-COMP:10606"/>
        <dbReference type="ChEBI" id="CHEBI:15378"/>
        <dbReference type="ChEBI" id="CHEBI:29999"/>
        <dbReference type="ChEBI" id="CHEBI:30616"/>
        <dbReference type="ChEBI" id="CHEBI:83421"/>
        <dbReference type="ChEBI" id="CHEBI:456216"/>
        <dbReference type="EC" id="2.7.11.5"/>
    </reaction>
</comment>
<dbReference type="GO" id="GO:0005737">
    <property type="term" value="C:cytoplasm"/>
    <property type="evidence" value="ECO:0007669"/>
    <property type="project" value="UniProtKB-SubCell"/>
</dbReference>
<dbReference type="Pfam" id="PF20423">
    <property type="entry name" value="AceK_regulatory"/>
    <property type="match status" value="1"/>
</dbReference>
<dbReference type="STRING" id="2518989.IMCC3088_1820"/>
<accession>F3L2P6</accession>
<dbReference type="PANTHER" id="PTHR39559">
    <property type="match status" value="1"/>
</dbReference>
<keyword evidence="1" id="KW-0067">ATP-binding</keyword>
<dbReference type="RefSeq" id="WP_009576053.1">
    <property type="nucleotide sequence ID" value="NZ_AEIG01000055.1"/>
</dbReference>
<keyword evidence="1 2" id="KW-0418">Kinase</keyword>
<keyword evidence="1" id="KW-0723">Serine/threonine-protein kinase</keyword>
<comment type="function">
    <text evidence="1">Bifunctional enzyme which can phosphorylate or dephosphorylate isocitrate dehydrogenase (IDH) on a specific serine residue. This is a regulatory mechanism which enables bacteria to bypass the Krebs cycle via the glyoxylate shunt in response to the source of carbon. When bacteria are grown on glucose, IDH is fully active and unphosphorylated, but when grown on acetate or ethanol, the activity of IDH declines drastically concomitant with its phosphorylation.</text>
</comment>
<dbReference type="GO" id="GO:0006006">
    <property type="term" value="P:glucose metabolic process"/>
    <property type="evidence" value="ECO:0007669"/>
    <property type="project" value="InterPro"/>
</dbReference>
<name>F3L2P6_9GAMM</name>
<dbReference type="EC" id="3.1.3.-" evidence="1"/>
<dbReference type="OrthoDB" id="5287793at2"/>
<dbReference type="PANTHER" id="PTHR39559:SF1">
    <property type="entry name" value="ISOCITRATE DEHYDROGENASE KINASE_PHOSPHATASE"/>
    <property type="match status" value="1"/>
</dbReference>
<reference evidence="2 3" key="1">
    <citation type="journal article" date="2011" name="J. Bacteriol.">
        <title>Genome sequence of strain IMCC3088, a proteorhodopsin-containing marine bacterium belonging to the OM60/NOR5 clade.</title>
        <authorList>
            <person name="Jang Y."/>
            <person name="Oh H.M."/>
            <person name="Kang I."/>
            <person name="Lee K."/>
            <person name="Yang S.J."/>
            <person name="Cho J.C."/>
        </authorList>
    </citation>
    <scope>NUCLEOTIDE SEQUENCE [LARGE SCALE GENOMIC DNA]</scope>
    <source>
        <strain evidence="2 3">IMCC3088</strain>
    </source>
</reference>
<gene>
    <name evidence="1" type="primary">aceK</name>
    <name evidence="2" type="ORF">IMCC3088_1820</name>
</gene>
<dbReference type="Pfam" id="PF06315">
    <property type="entry name" value="AceK_kinase"/>
    <property type="match status" value="1"/>
</dbReference>
<dbReference type="GO" id="GO:0004721">
    <property type="term" value="F:phosphoprotein phosphatase activity"/>
    <property type="evidence" value="ECO:0007669"/>
    <property type="project" value="UniProtKB-KW"/>
</dbReference>
<feature type="binding site" evidence="1">
    <location>
        <position position="344"/>
    </location>
    <ligand>
        <name>ATP</name>
        <dbReference type="ChEBI" id="CHEBI:30616"/>
    </ligand>
</feature>
<proteinExistence type="inferred from homology"/>
<organism evidence="2 3">
    <name type="scientific">Aequoribacter fuscus</name>
    <dbReference type="NCBI Taxonomy" id="2518989"/>
    <lineage>
        <taxon>Bacteria</taxon>
        <taxon>Pseudomonadati</taxon>
        <taxon>Pseudomonadota</taxon>
        <taxon>Gammaproteobacteria</taxon>
        <taxon>Cellvibrionales</taxon>
        <taxon>Halieaceae</taxon>
        <taxon>Aequoribacter</taxon>
    </lineage>
</organism>
<dbReference type="GO" id="GO:0008772">
    <property type="term" value="F:[isocitrate dehydrogenase (NADP+)] kinase activity"/>
    <property type="evidence" value="ECO:0007669"/>
    <property type="project" value="UniProtKB-UniRule"/>
</dbReference>
<dbReference type="GO" id="GO:0004674">
    <property type="term" value="F:protein serine/threonine kinase activity"/>
    <property type="evidence" value="ECO:0007669"/>
    <property type="project" value="UniProtKB-KW"/>
</dbReference>
<keyword evidence="1" id="KW-0816">Tricarboxylic acid cycle</keyword>
<dbReference type="Proteomes" id="UP000005615">
    <property type="component" value="Unassembled WGS sequence"/>
</dbReference>
<feature type="binding site" evidence="1">
    <location>
        <begin position="323"/>
        <end position="329"/>
    </location>
    <ligand>
        <name>ATP</name>
        <dbReference type="ChEBI" id="CHEBI:30616"/>
    </ligand>
</feature>
<comment type="similarity">
    <text evidence="1">Belongs to the AceK family.</text>
</comment>
<keyword evidence="1" id="KW-0904">Protein phosphatase</keyword>
<keyword evidence="1" id="KW-0329">Glyoxylate bypass</keyword>
<evidence type="ECO:0000313" key="2">
    <source>
        <dbReference type="EMBL" id="EGG29364.1"/>
    </source>
</evidence>
<feature type="active site" evidence="1">
    <location>
        <position position="379"/>
    </location>
</feature>
<dbReference type="GO" id="GO:0006097">
    <property type="term" value="P:glyoxylate cycle"/>
    <property type="evidence" value="ECO:0007669"/>
    <property type="project" value="UniProtKB-UniRule"/>
</dbReference>
<comment type="caution">
    <text evidence="2">The sequence shown here is derived from an EMBL/GenBank/DDBJ whole genome shotgun (WGS) entry which is preliminary data.</text>
</comment>
<dbReference type="HAMAP" id="MF_00747">
    <property type="entry name" value="AceK"/>
    <property type="match status" value="1"/>
</dbReference>
<keyword evidence="1" id="KW-0547">Nucleotide-binding</keyword>
<dbReference type="EMBL" id="AEIG01000055">
    <property type="protein sequence ID" value="EGG29364.1"/>
    <property type="molecule type" value="Genomic_DNA"/>
</dbReference>
<dbReference type="NCBIfam" id="NF002804">
    <property type="entry name" value="PRK02946.1"/>
    <property type="match status" value="1"/>
</dbReference>
<evidence type="ECO:0000256" key="1">
    <source>
        <dbReference type="HAMAP-Rule" id="MF_00747"/>
    </source>
</evidence>
<dbReference type="eggNOG" id="COG4579">
    <property type="taxonomic scope" value="Bacteria"/>
</dbReference>
<dbReference type="InterPro" id="IPR046855">
    <property type="entry name" value="AceK_kinase"/>
</dbReference>
<dbReference type="EC" id="2.7.11.5" evidence="1"/>
<dbReference type="AlphaFoldDB" id="F3L2P6"/>
<comment type="subcellular location">
    <subcellularLocation>
        <location evidence="1">Cytoplasm</location>
    </subcellularLocation>
</comment>
<dbReference type="GO" id="GO:0005524">
    <property type="term" value="F:ATP binding"/>
    <property type="evidence" value="ECO:0007669"/>
    <property type="project" value="UniProtKB-UniRule"/>
</dbReference>
<dbReference type="GO" id="GO:0016208">
    <property type="term" value="F:AMP binding"/>
    <property type="evidence" value="ECO:0007669"/>
    <property type="project" value="TreeGrafter"/>
</dbReference>